<dbReference type="SUPFAM" id="SSF56925">
    <property type="entry name" value="OMPA-like"/>
    <property type="match status" value="1"/>
</dbReference>
<dbReference type="Proteomes" id="UP001222087">
    <property type="component" value="Chromosome"/>
</dbReference>
<dbReference type="Pfam" id="PF13505">
    <property type="entry name" value="OMP_b-brl"/>
    <property type="match status" value="1"/>
</dbReference>
<accession>A0ABY8AT11</accession>
<evidence type="ECO:0000313" key="4">
    <source>
        <dbReference type="Proteomes" id="UP001222087"/>
    </source>
</evidence>
<proteinExistence type="predicted"/>
<feature type="domain" description="Outer membrane protein beta-barrel" evidence="2">
    <location>
        <begin position="39"/>
        <end position="197"/>
    </location>
</feature>
<dbReference type="Gene3D" id="2.40.160.20">
    <property type="match status" value="1"/>
</dbReference>
<dbReference type="InterPro" id="IPR011250">
    <property type="entry name" value="OMP/PagP_B-barrel"/>
</dbReference>
<evidence type="ECO:0000259" key="2">
    <source>
        <dbReference type="Pfam" id="PF13505"/>
    </source>
</evidence>
<dbReference type="RefSeq" id="WP_275088732.1">
    <property type="nucleotide sequence ID" value="NZ_CP119078.1"/>
</dbReference>
<sequence>MQIIRRITFIIAVLINGQAISGSMNKNILNMPKENLYFGIGVGGTFNKDTLDTLSDNSRISKSINHSDVNGNISLGYGHTFANALFLSVEANTYFPRRTTTVISPALPPDDNLFYENQIAFDDYLGLDLLSGYRLNSLLLFYGRAGLSFRDLSINQNPTNTSVSFFNSGNSVGGRFGLGFSYALSPNFAASVDYFYTYHPTWSSYWRLYSLQFNTKSYANYAGISLIVKV</sequence>
<evidence type="ECO:0000313" key="3">
    <source>
        <dbReference type="EMBL" id="WED42916.1"/>
    </source>
</evidence>
<organism evidence="3 4">
    <name type="scientific">Legionella cardiaca</name>
    <dbReference type="NCBI Taxonomy" id="1071983"/>
    <lineage>
        <taxon>Bacteria</taxon>
        <taxon>Pseudomonadati</taxon>
        <taxon>Pseudomonadota</taxon>
        <taxon>Gammaproteobacteria</taxon>
        <taxon>Legionellales</taxon>
        <taxon>Legionellaceae</taxon>
        <taxon>Legionella</taxon>
    </lineage>
</organism>
<name>A0ABY8AT11_9GAMM</name>
<keyword evidence="1" id="KW-0732">Signal</keyword>
<reference evidence="3 4" key="1">
    <citation type="submission" date="2023-02" db="EMBL/GenBank/DDBJ databases">
        <title>Genome Sequence of L. cardiaca H63T.</title>
        <authorList>
            <person name="Lopez A.E."/>
            <person name="Cianciotto N.P."/>
        </authorList>
    </citation>
    <scope>NUCLEOTIDE SEQUENCE [LARGE SCALE GENOMIC DNA]</scope>
    <source>
        <strain evidence="3 4">H63</strain>
    </source>
</reference>
<keyword evidence="4" id="KW-1185">Reference proteome</keyword>
<dbReference type="InterPro" id="IPR027385">
    <property type="entry name" value="Beta-barrel_OMP"/>
</dbReference>
<protein>
    <submittedName>
        <fullName evidence="3">Outer membrane beta-barrel protein</fullName>
    </submittedName>
</protein>
<dbReference type="EMBL" id="CP119078">
    <property type="protein sequence ID" value="WED42916.1"/>
    <property type="molecule type" value="Genomic_DNA"/>
</dbReference>
<gene>
    <name evidence="3" type="ORF">PXX05_13590</name>
</gene>
<evidence type="ECO:0000256" key="1">
    <source>
        <dbReference type="ARBA" id="ARBA00022729"/>
    </source>
</evidence>